<gene>
    <name evidence="5" type="ORF">DMC30DRAFT_418920</name>
</gene>
<dbReference type="OrthoDB" id="10376571at2759"/>
<name>A0A5C5FQ32_9BASI</name>
<proteinExistence type="predicted"/>
<dbReference type="InterPro" id="IPR002893">
    <property type="entry name" value="Znf_MYND"/>
</dbReference>
<dbReference type="EMBL" id="SOZI01000143">
    <property type="protein sequence ID" value="TNY18356.1"/>
    <property type="molecule type" value="Genomic_DNA"/>
</dbReference>
<feature type="domain" description="MYND-type" evidence="4">
    <location>
        <begin position="15"/>
        <end position="51"/>
    </location>
</feature>
<evidence type="ECO:0000256" key="2">
    <source>
        <dbReference type="ARBA" id="ARBA00022771"/>
    </source>
</evidence>
<sequence>MATTTTATTAPLPVCRACDRPTPLHCSSCHHTPFCSTNCHIVLAATHPWVCSQPADSFTFPPLTATEKRQLETAYESNNVQLKDVWTKSAEVMHEHGWDWDQYPTLFTQLALGTSGIAEPGRSVLLSELHWVLLNARNFKAAPVTTLPPWTYTALTARWILDGMRNPQNAGTFPSYAAASLGDIVPLLHRLLIYWTVSSPTLTGFTKASIKRTQKLALERLEATAPLELALGTVEEKKRVGAYARKVVELFVKKKV</sequence>
<organism evidence="5 6">
    <name type="scientific">Rhodotorula diobovata</name>
    <dbReference type="NCBI Taxonomy" id="5288"/>
    <lineage>
        <taxon>Eukaryota</taxon>
        <taxon>Fungi</taxon>
        <taxon>Dikarya</taxon>
        <taxon>Basidiomycota</taxon>
        <taxon>Pucciniomycotina</taxon>
        <taxon>Microbotryomycetes</taxon>
        <taxon>Sporidiobolales</taxon>
        <taxon>Sporidiobolaceae</taxon>
        <taxon>Rhodotorula</taxon>
    </lineage>
</organism>
<keyword evidence="6" id="KW-1185">Reference proteome</keyword>
<protein>
    <recommendedName>
        <fullName evidence="4">MYND-type domain-containing protein</fullName>
    </recommendedName>
</protein>
<dbReference type="Proteomes" id="UP000311382">
    <property type="component" value="Unassembled WGS sequence"/>
</dbReference>
<evidence type="ECO:0000313" key="6">
    <source>
        <dbReference type="Proteomes" id="UP000311382"/>
    </source>
</evidence>
<keyword evidence="2" id="KW-0863">Zinc-finger</keyword>
<comment type="caution">
    <text evidence="5">The sequence shown here is derived from an EMBL/GenBank/DDBJ whole genome shotgun (WGS) entry which is preliminary data.</text>
</comment>
<dbReference type="SUPFAM" id="SSF144232">
    <property type="entry name" value="HIT/MYND zinc finger-like"/>
    <property type="match status" value="1"/>
</dbReference>
<dbReference type="AlphaFoldDB" id="A0A5C5FQ32"/>
<accession>A0A5C5FQ32</accession>
<evidence type="ECO:0000313" key="5">
    <source>
        <dbReference type="EMBL" id="TNY18356.1"/>
    </source>
</evidence>
<evidence type="ECO:0000259" key="4">
    <source>
        <dbReference type="PROSITE" id="PS01360"/>
    </source>
</evidence>
<evidence type="ECO:0000256" key="1">
    <source>
        <dbReference type="ARBA" id="ARBA00022723"/>
    </source>
</evidence>
<reference evidence="5 6" key="1">
    <citation type="submission" date="2019-03" db="EMBL/GenBank/DDBJ databases">
        <title>Rhodosporidium diobovatum UCD-FST 08-225 genome sequencing, assembly, and annotation.</title>
        <authorList>
            <person name="Fakankun I.U."/>
            <person name="Fristensky B."/>
            <person name="Levin D.B."/>
        </authorList>
    </citation>
    <scope>NUCLEOTIDE SEQUENCE [LARGE SCALE GENOMIC DNA]</scope>
    <source>
        <strain evidence="5 6">UCD-FST 08-225</strain>
    </source>
</reference>
<keyword evidence="3" id="KW-0862">Zinc</keyword>
<dbReference type="GO" id="GO:0008270">
    <property type="term" value="F:zinc ion binding"/>
    <property type="evidence" value="ECO:0007669"/>
    <property type="project" value="UniProtKB-KW"/>
</dbReference>
<evidence type="ECO:0000256" key="3">
    <source>
        <dbReference type="ARBA" id="ARBA00022833"/>
    </source>
</evidence>
<dbReference type="PROSITE" id="PS01360">
    <property type="entry name" value="ZF_MYND_1"/>
    <property type="match status" value="1"/>
</dbReference>
<keyword evidence="1" id="KW-0479">Metal-binding</keyword>